<keyword evidence="8 19" id="KW-0436">Ligase</keyword>
<dbReference type="InterPro" id="IPR001645">
    <property type="entry name" value="Folylpolyglutamate_synth"/>
</dbReference>
<evidence type="ECO:0000256" key="14">
    <source>
        <dbReference type="ARBA" id="ARBA00032510"/>
    </source>
</evidence>
<evidence type="ECO:0000256" key="3">
    <source>
        <dbReference type="ARBA" id="ARBA00005150"/>
    </source>
</evidence>
<feature type="domain" description="Mur ligase central" evidence="21">
    <location>
        <begin position="46"/>
        <end position="190"/>
    </location>
</feature>
<evidence type="ECO:0000256" key="2">
    <source>
        <dbReference type="ARBA" id="ARBA00004799"/>
    </source>
</evidence>
<keyword evidence="9 19" id="KW-0547">Nucleotide-binding</keyword>
<dbReference type="GO" id="GO:0008841">
    <property type="term" value="F:dihydrofolate synthase activity"/>
    <property type="evidence" value="ECO:0007669"/>
    <property type="project" value="UniProtKB-EC"/>
</dbReference>
<reference evidence="22" key="1">
    <citation type="submission" date="2021-06" db="EMBL/GenBank/DDBJ databases">
        <authorList>
            <person name="Szabo G."/>
        </authorList>
    </citation>
    <scope>NUCLEOTIDE SEQUENCE</scope>
    <source>
        <strain evidence="22">MYVALT</strain>
    </source>
</reference>
<comment type="function">
    <text evidence="1">Functions in two distinct reactions of the de novo folate biosynthetic pathway. Catalyzes the addition of a glutamate residue to dihydropteroate (7,8-dihydropteroate or H2Pte) to form dihydrofolate (7,8-dihydrofolate monoglutamate or H2Pte-Glu). Also catalyzes successive additions of L-glutamate to tetrahydrofolate or 10-formyltetrahydrofolate or 5,10-methylenetetrahydrofolate, leading to folylpolyglutamate derivatives.</text>
</comment>
<evidence type="ECO:0000256" key="18">
    <source>
        <dbReference type="ARBA" id="ARBA00049161"/>
    </source>
</evidence>
<evidence type="ECO:0000256" key="11">
    <source>
        <dbReference type="ARBA" id="ARBA00022909"/>
    </source>
</evidence>
<evidence type="ECO:0000313" key="22">
    <source>
        <dbReference type="EMBL" id="CAG7601402.1"/>
    </source>
</evidence>
<dbReference type="KEGG" id="vtr:MYVALT_F_02150"/>
<evidence type="ECO:0000256" key="13">
    <source>
        <dbReference type="ARBA" id="ARBA00030592"/>
    </source>
</evidence>
<dbReference type="EMBL" id="OU343031">
    <property type="protein sequence ID" value="CAG7601402.1"/>
    <property type="molecule type" value="Genomic_DNA"/>
</dbReference>
<sequence>MVHVTLQDWLLYLENVYPVSIDMGLVRVNCIKEVLDLRFNCPIITVGGTNGKGSTCAILEAILLHAGYHVGCHTSPHLIEFNERARINGLNATNNELLPHFAAIESARLSLPRPVPLTYFEFTILAIMRLFASQQLDAVILEVGLGGRLDAVNIINTDCAIITNIDLDHQNYIGDTRELIGHEKAGILRPGKPAIIGDLLPPSSVIKYAQTIGADLWLLNRDFYYKCYTVSGRRQWDYFGRSLKRSALAYPVLLGENQLLNASVAITALEALRECLPVNAQDIRLGLANVKLPGRFQVLPGRPVIVLDVAHNPHATAVLAKNLANMGYFQYTYLVFGAMSDKDIVSMLSYLKSNVNHWCITELPTSRAMSTIEIEQKLVTLGVTRGDCTTPLDVSIRRFKNPGLAYQDALSRASKNDRIVVSGSFYTVSGVMSFYK</sequence>
<evidence type="ECO:0000256" key="8">
    <source>
        <dbReference type="ARBA" id="ARBA00022598"/>
    </source>
</evidence>
<dbReference type="InterPro" id="IPR013221">
    <property type="entry name" value="Mur_ligase_cen"/>
</dbReference>
<evidence type="ECO:0000259" key="21">
    <source>
        <dbReference type="Pfam" id="PF08245"/>
    </source>
</evidence>
<comment type="catalytic activity">
    <reaction evidence="18">
        <text>7,8-dihydropteroate + L-glutamate + ATP = 7,8-dihydrofolate + ADP + phosphate + H(+)</text>
        <dbReference type="Rhea" id="RHEA:23584"/>
        <dbReference type="ChEBI" id="CHEBI:15378"/>
        <dbReference type="ChEBI" id="CHEBI:17839"/>
        <dbReference type="ChEBI" id="CHEBI:29985"/>
        <dbReference type="ChEBI" id="CHEBI:30616"/>
        <dbReference type="ChEBI" id="CHEBI:43474"/>
        <dbReference type="ChEBI" id="CHEBI:57451"/>
        <dbReference type="ChEBI" id="CHEBI:456216"/>
        <dbReference type="EC" id="6.3.2.12"/>
    </reaction>
</comment>
<dbReference type="PANTHER" id="PTHR11136:SF0">
    <property type="entry name" value="DIHYDROFOLATE SYNTHETASE-RELATED"/>
    <property type="match status" value="1"/>
</dbReference>
<comment type="catalytic activity">
    <reaction evidence="15">
        <text>(6S)-5,6,7,8-tetrahydrofolyl-(gamma-L-Glu)(n) + L-glutamate + ATP = (6S)-5,6,7,8-tetrahydrofolyl-(gamma-L-Glu)(n+1) + ADP + phosphate + H(+)</text>
        <dbReference type="Rhea" id="RHEA:10580"/>
        <dbReference type="Rhea" id="RHEA-COMP:14738"/>
        <dbReference type="Rhea" id="RHEA-COMP:14740"/>
        <dbReference type="ChEBI" id="CHEBI:15378"/>
        <dbReference type="ChEBI" id="CHEBI:29985"/>
        <dbReference type="ChEBI" id="CHEBI:30616"/>
        <dbReference type="ChEBI" id="CHEBI:43474"/>
        <dbReference type="ChEBI" id="CHEBI:141005"/>
        <dbReference type="ChEBI" id="CHEBI:456216"/>
        <dbReference type="EC" id="6.3.2.17"/>
    </reaction>
</comment>
<dbReference type="PANTHER" id="PTHR11136">
    <property type="entry name" value="FOLYLPOLYGLUTAMATE SYNTHASE-RELATED"/>
    <property type="match status" value="1"/>
</dbReference>
<evidence type="ECO:0000256" key="9">
    <source>
        <dbReference type="ARBA" id="ARBA00022741"/>
    </source>
</evidence>
<keyword evidence="10 19" id="KW-0067">ATP-binding</keyword>
<comment type="pathway">
    <text evidence="3">Cofactor biosynthesis; tetrahydrofolylpolyglutamate biosynthesis.</text>
</comment>
<proteinExistence type="inferred from homology"/>
<dbReference type="GO" id="GO:0005524">
    <property type="term" value="F:ATP binding"/>
    <property type="evidence" value="ECO:0007669"/>
    <property type="project" value="UniProtKB-KW"/>
</dbReference>
<accession>A0A916NFI0</accession>
<dbReference type="GO" id="GO:0046656">
    <property type="term" value="P:folic acid biosynthetic process"/>
    <property type="evidence" value="ECO:0007669"/>
    <property type="project" value="UniProtKB-KW"/>
</dbReference>
<evidence type="ECO:0000256" key="4">
    <source>
        <dbReference type="ARBA" id="ARBA00008276"/>
    </source>
</evidence>
<evidence type="ECO:0000256" key="7">
    <source>
        <dbReference type="ARBA" id="ARBA00019357"/>
    </source>
</evidence>
<organism evidence="22 23">
    <name type="scientific">Candidatus Vallotiella hemipterorum</name>
    <dbReference type="NCBI Taxonomy" id="1177213"/>
    <lineage>
        <taxon>Bacteria</taxon>
        <taxon>Pseudomonadati</taxon>
        <taxon>Pseudomonadota</taxon>
        <taxon>Betaproteobacteria</taxon>
        <taxon>Burkholderiales</taxon>
        <taxon>Burkholderiaceae</taxon>
        <taxon>Candidatus Vallotiella</taxon>
    </lineage>
</organism>
<dbReference type="EC" id="6.3.2.17" evidence="6"/>
<protein>
    <recommendedName>
        <fullName evidence="7">Dihydrofolate synthase/folylpolyglutamate synthase</fullName>
        <ecNumber evidence="5">6.3.2.12</ecNumber>
        <ecNumber evidence="6">6.3.2.17</ecNumber>
    </recommendedName>
    <alternativeName>
        <fullName evidence="14">Folylpoly-gamma-glutamate synthetase-dihydrofolate synthetase</fullName>
    </alternativeName>
    <alternativeName>
        <fullName evidence="12">Folylpolyglutamate synthetase</fullName>
    </alternativeName>
    <alternativeName>
        <fullName evidence="13">Tetrahydrofolylpolyglutamate synthase</fullName>
    </alternativeName>
</protein>
<feature type="domain" description="Mur ligase C-terminal" evidence="20">
    <location>
        <begin position="294"/>
        <end position="425"/>
    </location>
</feature>
<evidence type="ECO:0000256" key="6">
    <source>
        <dbReference type="ARBA" id="ARBA00013025"/>
    </source>
</evidence>
<dbReference type="InterPro" id="IPR004101">
    <property type="entry name" value="Mur_ligase_C"/>
</dbReference>
<evidence type="ECO:0000256" key="19">
    <source>
        <dbReference type="PIRNR" id="PIRNR001563"/>
    </source>
</evidence>
<dbReference type="AlphaFoldDB" id="A0A916NFI0"/>
<dbReference type="Proteomes" id="UP000693996">
    <property type="component" value="Chromosome"/>
</dbReference>
<dbReference type="Pfam" id="PF08245">
    <property type="entry name" value="Mur_ligase_M"/>
    <property type="match status" value="1"/>
</dbReference>
<dbReference type="GO" id="GO:0004326">
    <property type="term" value="F:tetrahydrofolylpolyglutamate synthase activity"/>
    <property type="evidence" value="ECO:0007669"/>
    <property type="project" value="UniProtKB-EC"/>
</dbReference>
<dbReference type="EC" id="6.3.2.12" evidence="5"/>
<evidence type="ECO:0000256" key="16">
    <source>
        <dbReference type="ARBA" id="ARBA00047808"/>
    </source>
</evidence>
<evidence type="ECO:0000313" key="23">
    <source>
        <dbReference type="Proteomes" id="UP000693996"/>
    </source>
</evidence>
<evidence type="ECO:0000259" key="20">
    <source>
        <dbReference type="Pfam" id="PF02875"/>
    </source>
</evidence>
<comment type="catalytic activity">
    <reaction evidence="17">
        <text>(6R)-5,10-methylenetetrahydrofolyl-(gamma-L-Glu)(n) + L-glutamate + ATP = (6R)-5,10-methylenetetrahydrofolyl-(gamma-L-Glu)(n+1) + ADP + phosphate + H(+)</text>
        <dbReference type="Rhea" id="RHEA:51912"/>
        <dbReference type="Rhea" id="RHEA-COMP:13257"/>
        <dbReference type="Rhea" id="RHEA-COMP:13258"/>
        <dbReference type="ChEBI" id="CHEBI:15378"/>
        <dbReference type="ChEBI" id="CHEBI:29985"/>
        <dbReference type="ChEBI" id="CHEBI:30616"/>
        <dbReference type="ChEBI" id="CHEBI:43474"/>
        <dbReference type="ChEBI" id="CHEBI:136572"/>
        <dbReference type="ChEBI" id="CHEBI:456216"/>
        <dbReference type="EC" id="6.3.2.17"/>
    </reaction>
</comment>
<comment type="catalytic activity">
    <reaction evidence="16">
        <text>10-formyltetrahydrofolyl-(gamma-L-Glu)(n) + L-glutamate + ATP = 10-formyltetrahydrofolyl-(gamma-L-Glu)(n+1) + ADP + phosphate + H(+)</text>
        <dbReference type="Rhea" id="RHEA:51904"/>
        <dbReference type="Rhea" id="RHEA-COMP:13088"/>
        <dbReference type="Rhea" id="RHEA-COMP:14300"/>
        <dbReference type="ChEBI" id="CHEBI:15378"/>
        <dbReference type="ChEBI" id="CHEBI:29985"/>
        <dbReference type="ChEBI" id="CHEBI:30616"/>
        <dbReference type="ChEBI" id="CHEBI:43474"/>
        <dbReference type="ChEBI" id="CHEBI:134413"/>
        <dbReference type="ChEBI" id="CHEBI:456216"/>
        <dbReference type="EC" id="6.3.2.17"/>
    </reaction>
</comment>
<evidence type="ECO:0000256" key="15">
    <source>
        <dbReference type="ARBA" id="ARBA00047493"/>
    </source>
</evidence>
<evidence type="ECO:0000256" key="5">
    <source>
        <dbReference type="ARBA" id="ARBA00013023"/>
    </source>
</evidence>
<evidence type="ECO:0000256" key="12">
    <source>
        <dbReference type="ARBA" id="ARBA00030048"/>
    </source>
</evidence>
<dbReference type="Pfam" id="PF02875">
    <property type="entry name" value="Mur_ligase_C"/>
    <property type="match status" value="1"/>
</dbReference>
<dbReference type="GO" id="GO:0005737">
    <property type="term" value="C:cytoplasm"/>
    <property type="evidence" value="ECO:0007669"/>
    <property type="project" value="TreeGrafter"/>
</dbReference>
<name>A0A916NFI0_9BURK</name>
<comment type="pathway">
    <text evidence="2">Cofactor biosynthesis; tetrahydrofolate biosynthesis; 7,8-dihydrofolate from 2-amino-4-hydroxy-6-hydroxymethyl-7,8-dihydropteridine diphosphate and 4-aminobenzoate: step 2/2.</text>
</comment>
<keyword evidence="23" id="KW-1185">Reference proteome</keyword>
<dbReference type="PIRSF" id="PIRSF001563">
    <property type="entry name" value="Folylpolyglu_synth"/>
    <property type="match status" value="1"/>
</dbReference>
<evidence type="ECO:0000256" key="1">
    <source>
        <dbReference type="ARBA" id="ARBA00002714"/>
    </source>
</evidence>
<comment type="similarity">
    <text evidence="4 19">Belongs to the folylpolyglutamate synthase family.</text>
</comment>
<evidence type="ECO:0000256" key="17">
    <source>
        <dbReference type="ARBA" id="ARBA00049035"/>
    </source>
</evidence>
<gene>
    <name evidence="22" type="primary">folC</name>
    <name evidence="22" type="ORF">MYVALT_F_02150</name>
</gene>
<keyword evidence="11" id="KW-0289">Folate biosynthesis</keyword>
<dbReference type="NCBIfam" id="TIGR01499">
    <property type="entry name" value="folC"/>
    <property type="match status" value="1"/>
</dbReference>
<evidence type="ECO:0000256" key="10">
    <source>
        <dbReference type="ARBA" id="ARBA00022840"/>
    </source>
</evidence>